<dbReference type="SUPFAM" id="SSF51316">
    <property type="entry name" value="Mss4-like"/>
    <property type="match status" value="1"/>
</dbReference>
<proteinExistence type="inferred from homology"/>
<reference evidence="6" key="1">
    <citation type="submission" date="2018-05" db="EMBL/GenBank/DDBJ databases">
        <authorList>
            <person name="Lanie J.A."/>
            <person name="Ng W.-L."/>
            <person name="Kazmierczak K.M."/>
            <person name="Andrzejewski T.M."/>
            <person name="Davidsen T.M."/>
            <person name="Wayne K.J."/>
            <person name="Tettelin H."/>
            <person name="Glass J.I."/>
            <person name="Rusch D."/>
            <person name="Podicherti R."/>
            <person name="Tsui H.-C.T."/>
            <person name="Winkler M.E."/>
        </authorList>
    </citation>
    <scope>NUCLEOTIDE SEQUENCE</scope>
</reference>
<feature type="domain" description="CENP-V/GFA" evidence="5">
    <location>
        <begin position="62"/>
        <end position="169"/>
    </location>
</feature>
<evidence type="ECO:0000313" key="6">
    <source>
        <dbReference type="EMBL" id="SUZ58528.1"/>
    </source>
</evidence>
<evidence type="ECO:0000256" key="4">
    <source>
        <dbReference type="ARBA" id="ARBA00023239"/>
    </source>
</evidence>
<dbReference type="InterPro" id="IPR006913">
    <property type="entry name" value="CENP-V/GFA"/>
</dbReference>
<sequence>MSISKKYVPALGADYSGKMKSRYAEKVKPSGKIYTKADRRDNRVTDNMTEESQQEINKGISFQGRCLCGSVRFEIKGELRPVINCHCGQCLHTHGHYSAYTAVEKKSMKFVNDDGLKWFCSSNEARRGFCQECGASLFFEHLGGSTISIAAGMLDFSEGLKTVEHIFFDDKPDYYEIDDDLPKHSQYHKKVLEGDPLE</sequence>
<comment type="similarity">
    <text evidence="1">Belongs to the Gfa family.</text>
</comment>
<dbReference type="InterPro" id="IPR011057">
    <property type="entry name" value="Mss4-like_sf"/>
</dbReference>
<keyword evidence="3" id="KW-0862">Zinc</keyword>
<dbReference type="PANTHER" id="PTHR33337">
    <property type="entry name" value="GFA DOMAIN-CONTAINING PROTEIN"/>
    <property type="match status" value="1"/>
</dbReference>
<accession>A0A381NXA5</accession>
<keyword evidence="4" id="KW-0456">Lyase</keyword>
<evidence type="ECO:0000259" key="5">
    <source>
        <dbReference type="PROSITE" id="PS51891"/>
    </source>
</evidence>
<evidence type="ECO:0000256" key="1">
    <source>
        <dbReference type="ARBA" id="ARBA00005495"/>
    </source>
</evidence>
<dbReference type="GO" id="GO:0016846">
    <property type="term" value="F:carbon-sulfur lyase activity"/>
    <property type="evidence" value="ECO:0007669"/>
    <property type="project" value="InterPro"/>
</dbReference>
<dbReference type="Gene3D" id="3.90.1590.10">
    <property type="entry name" value="glutathione-dependent formaldehyde- activating enzyme (gfa)"/>
    <property type="match status" value="1"/>
</dbReference>
<organism evidence="6">
    <name type="scientific">marine metagenome</name>
    <dbReference type="NCBI Taxonomy" id="408172"/>
    <lineage>
        <taxon>unclassified sequences</taxon>
        <taxon>metagenomes</taxon>
        <taxon>ecological metagenomes</taxon>
    </lineage>
</organism>
<dbReference type="AlphaFoldDB" id="A0A381NXA5"/>
<dbReference type="PROSITE" id="PS51891">
    <property type="entry name" value="CENP_V_GFA"/>
    <property type="match status" value="1"/>
</dbReference>
<evidence type="ECO:0000256" key="3">
    <source>
        <dbReference type="ARBA" id="ARBA00022833"/>
    </source>
</evidence>
<protein>
    <recommendedName>
        <fullName evidence="5">CENP-V/GFA domain-containing protein</fullName>
    </recommendedName>
</protein>
<name>A0A381NXA5_9ZZZZ</name>
<dbReference type="GO" id="GO:0046872">
    <property type="term" value="F:metal ion binding"/>
    <property type="evidence" value="ECO:0007669"/>
    <property type="project" value="UniProtKB-KW"/>
</dbReference>
<dbReference type="EMBL" id="UINC01000625">
    <property type="protein sequence ID" value="SUZ58528.1"/>
    <property type="molecule type" value="Genomic_DNA"/>
</dbReference>
<gene>
    <name evidence="6" type="ORF">METZ01_LOCUS11382</name>
</gene>
<dbReference type="PANTHER" id="PTHR33337:SF40">
    <property type="entry name" value="CENP-V_GFA DOMAIN-CONTAINING PROTEIN-RELATED"/>
    <property type="match status" value="1"/>
</dbReference>
<dbReference type="Pfam" id="PF04828">
    <property type="entry name" value="GFA"/>
    <property type="match status" value="1"/>
</dbReference>
<evidence type="ECO:0000256" key="2">
    <source>
        <dbReference type="ARBA" id="ARBA00022723"/>
    </source>
</evidence>
<keyword evidence="2" id="KW-0479">Metal-binding</keyword>